<dbReference type="GO" id="GO:0008360">
    <property type="term" value="P:regulation of cell shape"/>
    <property type="evidence" value="ECO:0007669"/>
    <property type="project" value="UniProtKB-KW"/>
</dbReference>
<feature type="transmembrane region" description="Helical" evidence="8">
    <location>
        <begin position="204"/>
        <end position="226"/>
    </location>
</feature>
<evidence type="ECO:0000256" key="5">
    <source>
        <dbReference type="ARBA" id="ARBA00022984"/>
    </source>
</evidence>
<dbReference type="GO" id="GO:0005886">
    <property type="term" value="C:plasma membrane"/>
    <property type="evidence" value="ECO:0007669"/>
    <property type="project" value="UniProtKB-SubCell"/>
</dbReference>
<feature type="transmembrane region" description="Helical" evidence="8">
    <location>
        <begin position="378"/>
        <end position="399"/>
    </location>
</feature>
<evidence type="ECO:0000256" key="6">
    <source>
        <dbReference type="ARBA" id="ARBA00022989"/>
    </source>
</evidence>
<evidence type="ECO:0000313" key="9">
    <source>
        <dbReference type="EMBL" id="SLM90696.1"/>
    </source>
</evidence>
<reference evidence="10" key="1">
    <citation type="submission" date="2017-02" db="EMBL/GenBank/DDBJ databases">
        <authorList>
            <person name="Dridi B."/>
        </authorList>
    </citation>
    <scope>NUCLEOTIDE SEQUENCE [LARGE SCALE GENOMIC DNA]</scope>
    <source>
        <strain evidence="10">B Co 03.10</strain>
    </source>
</reference>
<feature type="transmembrane region" description="Helical" evidence="8">
    <location>
        <begin position="333"/>
        <end position="358"/>
    </location>
</feature>
<sequence length="550" mass="57372">MAARLSSLARSSAVMTAGTLTSRILGFVKTMLLATAIGVTVGGTADAFDVANKVPNNLYMLLAGGVLNAVLVPQIIRAAKRPDGGQDFVNRLLTLAIMVLGAVTVLATLAAPLLVRLYSSSGWSEDQRALAIAFAYWCLPQIFFYGLYTMLGQVLNAHSNFGPYMWAPVLNNVIAIAGLGVFILLFGTGEAGQHAIGTWDATKIAVLAGSASLGVVCQALILLWPLKRIGFRFRPTFGFRGVGLGTAGNIATWTFGAVLVGQLGFIVTSRVAASASSVSGEVSASLAAYTMSYLVFMLPHSLVAVSLATALFTSLSTFAAQDDTDSVRASLGLGLRLVGLVNVFATAALITLSTPVAMVVGGSIDPESGLHPLDQARAIGPVIATMVAGLVPFSANYLLQRVYYAYEDAKTPFWVQVPQVVLTAIGVVASGMLLPGPWIVAGIGASMSIGYIFAAIVSAILLRGKLQRLGTRGLVIAHLKFAVAALIAAAVGAVGMHYLSDSLYSSRAGALLVTVVGGSIMLAVYLVVCYALRVSELRQIVQLVRTKIGK</sequence>
<dbReference type="GO" id="GO:0034204">
    <property type="term" value="P:lipid translocation"/>
    <property type="evidence" value="ECO:0007669"/>
    <property type="project" value="TreeGrafter"/>
</dbReference>
<keyword evidence="3 8" id="KW-0812">Transmembrane</keyword>
<evidence type="ECO:0000313" key="10">
    <source>
        <dbReference type="Proteomes" id="UP000196581"/>
    </source>
</evidence>
<keyword evidence="6 8" id="KW-1133">Transmembrane helix</keyword>
<dbReference type="RefSeq" id="WP_087003903.1">
    <property type="nucleotide sequence ID" value="NZ_FWFF01000001.1"/>
</dbReference>
<accession>A0A1X6WY65</accession>
<dbReference type="PRINTS" id="PR01806">
    <property type="entry name" value="VIRFACTRMVIN"/>
</dbReference>
<evidence type="ECO:0000256" key="7">
    <source>
        <dbReference type="ARBA" id="ARBA00023136"/>
    </source>
</evidence>
<dbReference type="CDD" id="cd13123">
    <property type="entry name" value="MATE_MurJ_like"/>
    <property type="match status" value="1"/>
</dbReference>
<gene>
    <name evidence="9" type="ORF">FM105_02150</name>
</gene>
<feature type="transmembrane region" description="Helical" evidence="8">
    <location>
        <begin position="287"/>
        <end position="312"/>
    </location>
</feature>
<comment type="subcellular location">
    <subcellularLocation>
        <location evidence="1">Cell membrane</location>
        <topology evidence="1">Multi-pass membrane protein</topology>
    </subcellularLocation>
</comment>
<dbReference type="NCBIfam" id="TIGR01695">
    <property type="entry name" value="murJ_mviN"/>
    <property type="match status" value="1"/>
</dbReference>
<keyword evidence="4" id="KW-0133">Cell shape</keyword>
<feature type="transmembrane region" description="Helical" evidence="8">
    <location>
        <begin position="474"/>
        <end position="498"/>
    </location>
</feature>
<feature type="transmembrane region" description="Helical" evidence="8">
    <location>
        <begin position="411"/>
        <end position="432"/>
    </location>
</feature>
<evidence type="ECO:0000256" key="8">
    <source>
        <dbReference type="SAM" id="Phobius"/>
    </source>
</evidence>
<keyword evidence="2" id="KW-1003">Cell membrane</keyword>
<feature type="transmembrane region" description="Helical" evidence="8">
    <location>
        <begin position="169"/>
        <end position="189"/>
    </location>
</feature>
<keyword evidence="7 8" id="KW-0472">Membrane</keyword>
<keyword evidence="10" id="KW-1185">Reference proteome</keyword>
<feature type="transmembrane region" description="Helical" evidence="8">
    <location>
        <begin position="510"/>
        <end position="532"/>
    </location>
</feature>
<evidence type="ECO:0000256" key="4">
    <source>
        <dbReference type="ARBA" id="ARBA00022960"/>
    </source>
</evidence>
<feature type="transmembrane region" description="Helical" evidence="8">
    <location>
        <begin position="247"/>
        <end position="267"/>
    </location>
</feature>
<feature type="transmembrane region" description="Helical" evidence="8">
    <location>
        <begin position="57"/>
        <end position="76"/>
    </location>
</feature>
<feature type="transmembrane region" description="Helical" evidence="8">
    <location>
        <begin position="129"/>
        <end position="148"/>
    </location>
</feature>
<dbReference type="Pfam" id="PF03023">
    <property type="entry name" value="MurJ"/>
    <property type="match status" value="1"/>
</dbReference>
<dbReference type="PANTHER" id="PTHR47019:SF1">
    <property type="entry name" value="LIPID II FLIPPASE MURJ"/>
    <property type="match status" value="1"/>
</dbReference>
<feature type="transmembrane region" description="Helical" evidence="8">
    <location>
        <begin position="438"/>
        <end position="462"/>
    </location>
</feature>
<dbReference type="Proteomes" id="UP000196581">
    <property type="component" value="Unassembled WGS sequence"/>
</dbReference>
<dbReference type="InterPro" id="IPR004268">
    <property type="entry name" value="MurJ"/>
</dbReference>
<name>A0A1X6WY65_9MICO</name>
<keyword evidence="5" id="KW-0573">Peptidoglycan synthesis</keyword>
<evidence type="ECO:0000256" key="2">
    <source>
        <dbReference type="ARBA" id="ARBA00022475"/>
    </source>
</evidence>
<dbReference type="PANTHER" id="PTHR47019">
    <property type="entry name" value="LIPID II FLIPPASE MURJ"/>
    <property type="match status" value="1"/>
</dbReference>
<dbReference type="AlphaFoldDB" id="A0A1X6WY65"/>
<evidence type="ECO:0000256" key="3">
    <source>
        <dbReference type="ARBA" id="ARBA00022692"/>
    </source>
</evidence>
<evidence type="ECO:0000256" key="1">
    <source>
        <dbReference type="ARBA" id="ARBA00004651"/>
    </source>
</evidence>
<dbReference type="GO" id="GO:0009252">
    <property type="term" value="P:peptidoglycan biosynthetic process"/>
    <property type="evidence" value="ECO:0007669"/>
    <property type="project" value="UniProtKB-KW"/>
</dbReference>
<dbReference type="GO" id="GO:0015648">
    <property type="term" value="F:lipid-linked peptidoglycan transporter activity"/>
    <property type="evidence" value="ECO:0007669"/>
    <property type="project" value="TreeGrafter"/>
</dbReference>
<proteinExistence type="predicted"/>
<protein>
    <submittedName>
        <fullName evidence="9">Proposed peptidoglycan lipid II flippase MurJ</fullName>
    </submittedName>
</protein>
<organism evidence="9 10">
    <name type="scientific">Brevibacterium yomogidense</name>
    <dbReference type="NCBI Taxonomy" id="946573"/>
    <lineage>
        <taxon>Bacteria</taxon>
        <taxon>Bacillati</taxon>
        <taxon>Actinomycetota</taxon>
        <taxon>Actinomycetes</taxon>
        <taxon>Micrococcales</taxon>
        <taxon>Brevibacteriaceae</taxon>
        <taxon>Brevibacterium</taxon>
    </lineage>
</organism>
<dbReference type="EMBL" id="FWFF01000001">
    <property type="protein sequence ID" value="SLM90696.1"/>
    <property type="molecule type" value="Genomic_DNA"/>
</dbReference>
<dbReference type="InterPro" id="IPR051050">
    <property type="entry name" value="Lipid_II_flippase_MurJ/MviN"/>
</dbReference>
<feature type="transmembrane region" description="Helical" evidence="8">
    <location>
        <begin position="88"/>
        <end position="109"/>
    </location>
</feature>